<protein>
    <recommendedName>
        <fullName evidence="9">N-acetylgalactosaminide beta-1,3-galactosyltransferase</fullName>
    </recommendedName>
</protein>
<dbReference type="EMBL" id="UYRV01005222">
    <property type="protein sequence ID" value="VDK52404.1"/>
    <property type="molecule type" value="Genomic_DNA"/>
</dbReference>
<keyword evidence="4" id="KW-0735">Signal-anchor</keyword>
<organism evidence="7 8">
    <name type="scientific">Cylicostephanus goldi</name>
    <name type="common">Nematode worm</name>
    <dbReference type="NCBI Taxonomy" id="71465"/>
    <lineage>
        <taxon>Eukaryota</taxon>
        <taxon>Metazoa</taxon>
        <taxon>Ecdysozoa</taxon>
        <taxon>Nematoda</taxon>
        <taxon>Chromadorea</taxon>
        <taxon>Rhabditida</taxon>
        <taxon>Rhabditina</taxon>
        <taxon>Rhabditomorpha</taxon>
        <taxon>Strongyloidea</taxon>
        <taxon>Strongylidae</taxon>
        <taxon>Cylicostephanus</taxon>
    </lineage>
</organism>
<reference evidence="7 8" key="1">
    <citation type="submission" date="2018-11" db="EMBL/GenBank/DDBJ databases">
        <authorList>
            <consortium name="Pathogen Informatics"/>
        </authorList>
    </citation>
    <scope>NUCLEOTIDE SEQUENCE [LARGE SCALE GENOMIC DNA]</scope>
</reference>
<comment type="subcellular location">
    <subcellularLocation>
        <location evidence="1">Membrane</location>
        <topology evidence="1">Single-pass type II membrane protein</topology>
    </subcellularLocation>
</comment>
<comment type="similarity">
    <text evidence="2">Belongs to the glycosyltransferase 31 family. Beta3-Gal-T subfamily.</text>
</comment>
<dbReference type="PANTHER" id="PTHR23033:SF12">
    <property type="entry name" value="GLYCOPROTEIN-N-ACETYLGALACTOSAMINE 3-BETA-GALACTOSYLTRANSFERASE 1-RELATED"/>
    <property type="match status" value="1"/>
</dbReference>
<dbReference type="InterPro" id="IPR026050">
    <property type="entry name" value="C1GALT1/C1GALT1_chp1"/>
</dbReference>
<accession>A0A3P6S9A4</accession>
<keyword evidence="8" id="KW-1185">Reference proteome</keyword>
<name>A0A3P6S9A4_CYLGO</name>
<evidence type="ECO:0000256" key="4">
    <source>
        <dbReference type="ARBA" id="ARBA00022968"/>
    </source>
</evidence>
<dbReference type="Proteomes" id="UP000271889">
    <property type="component" value="Unassembled WGS sequence"/>
</dbReference>
<keyword evidence="5" id="KW-1133">Transmembrane helix</keyword>
<dbReference type="Gene3D" id="3.90.550.50">
    <property type="match status" value="1"/>
</dbReference>
<evidence type="ECO:0000256" key="1">
    <source>
        <dbReference type="ARBA" id="ARBA00004606"/>
    </source>
</evidence>
<evidence type="ECO:0000256" key="2">
    <source>
        <dbReference type="ARBA" id="ARBA00006462"/>
    </source>
</evidence>
<proteinExistence type="inferred from homology"/>
<dbReference type="GO" id="GO:0016263">
    <property type="term" value="F:glycoprotein-N-acetylgalactosamine 3-beta-galactosyltransferase activity"/>
    <property type="evidence" value="ECO:0007669"/>
    <property type="project" value="TreeGrafter"/>
</dbReference>
<evidence type="ECO:0000256" key="6">
    <source>
        <dbReference type="ARBA" id="ARBA00023136"/>
    </source>
</evidence>
<evidence type="ECO:0000313" key="7">
    <source>
        <dbReference type="EMBL" id="VDK52404.1"/>
    </source>
</evidence>
<sequence length="200" mass="23205">MTALLDDNFQPGPPQSYRSTRLKHATFAFLKKLKAYIRSINPVTRSALSKLRKIQARGYNGGGAGYVLSRAAVKLLLQRGYGDRKACPFDYSEDVGMGMCLQNMEIYPHDTRNERGQQRFHTYRPDDMFHGKILDEWHYYRQINVSPTFCTNGFNGLTVRSVSRYTIQIRFFFYWCRQYSIPSITSTLLPSLYNINNVPM</sequence>
<keyword evidence="6" id="KW-0472">Membrane</keyword>
<evidence type="ECO:0000256" key="3">
    <source>
        <dbReference type="ARBA" id="ARBA00022692"/>
    </source>
</evidence>
<evidence type="ECO:0008006" key="9">
    <source>
        <dbReference type="Google" id="ProtNLM"/>
    </source>
</evidence>
<dbReference type="PANTHER" id="PTHR23033">
    <property type="entry name" value="BETA1,3-GALACTOSYLTRANSFERASE"/>
    <property type="match status" value="1"/>
</dbReference>
<dbReference type="OrthoDB" id="414175at2759"/>
<dbReference type="GO" id="GO:0016020">
    <property type="term" value="C:membrane"/>
    <property type="evidence" value="ECO:0007669"/>
    <property type="project" value="UniProtKB-SubCell"/>
</dbReference>
<evidence type="ECO:0000256" key="5">
    <source>
        <dbReference type="ARBA" id="ARBA00022989"/>
    </source>
</evidence>
<gene>
    <name evidence="7" type="ORF">CGOC_LOCUS2355</name>
</gene>
<evidence type="ECO:0000313" key="8">
    <source>
        <dbReference type="Proteomes" id="UP000271889"/>
    </source>
</evidence>
<keyword evidence="3" id="KW-0812">Transmembrane</keyword>
<dbReference type="AlphaFoldDB" id="A0A3P6S9A4"/>